<dbReference type="STRING" id="680026.AB733_02850"/>
<evidence type="ECO:0000313" key="3">
    <source>
        <dbReference type="Proteomes" id="UP000240481"/>
    </source>
</evidence>
<dbReference type="AlphaFoldDB" id="A0A0J8Y2D0"/>
<dbReference type="PIRSF" id="PIRSF028301">
    <property type="entry name" value="UCP028301"/>
    <property type="match status" value="1"/>
</dbReference>
<dbReference type="RefSeq" id="WP_048897411.1">
    <property type="nucleotide sequence ID" value="NZ_AP024853.1"/>
</dbReference>
<evidence type="ECO:0000256" key="1">
    <source>
        <dbReference type="SAM" id="Coils"/>
    </source>
</evidence>
<reference evidence="2 3" key="1">
    <citation type="submission" date="2018-01" db="EMBL/GenBank/DDBJ databases">
        <title>Whole genome sequencing of Histamine producing bacteria.</title>
        <authorList>
            <person name="Butler K."/>
        </authorList>
    </citation>
    <scope>NUCLEOTIDE SEQUENCE [LARGE SCALE GENOMIC DNA]</scope>
    <source>
        <strain evidence="2 3">DSM 24669</strain>
    </source>
</reference>
<organism evidence="2 3">
    <name type="scientific">Photobacterium swingsii</name>
    <dbReference type="NCBI Taxonomy" id="680026"/>
    <lineage>
        <taxon>Bacteria</taxon>
        <taxon>Pseudomonadati</taxon>
        <taxon>Pseudomonadota</taxon>
        <taxon>Gammaproteobacteria</taxon>
        <taxon>Vibrionales</taxon>
        <taxon>Vibrionaceae</taxon>
        <taxon>Photobacterium</taxon>
    </lineage>
</organism>
<dbReference type="PANTHER" id="PTHR35850:SF1">
    <property type="entry name" value="TYPE VI SECRETION SYSTEM SHEATH PROTEIN TSSB1"/>
    <property type="match status" value="1"/>
</dbReference>
<dbReference type="InterPro" id="IPR008312">
    <property type="entry name" value="T6SS_TssB1"/>
</dbReference>
<proteinExistence type="predicted"/>
<sequence length="179" mass="20012">MESIHGKLSRVRKPRVHITYDVETEGLTVKKELAFVVGVMGDFAGHNTEDLKPLKDRRFIQIDRDNFDDVMKRMSPSLNFKVDNTLANDGTELAVNLAFSSMTDFEPAAVVNQVEPLKKLLETRNKLRDLMTKIDRSEDLENVLEAVLNNTENLNKLAGELNLGDDAKTAAKQPEGEGA</sequence>
<dbReference type="EMBL" id="PYLZ01000003">
    <property type="protein sequence ID" value="PSW25355.1"/>
    <property type="molecule type" value="Genomic_DNA"/>
</dbReference>
<protein>
    <submittedName>
        <fullName evidence="2">Type VI secretion system contractile sheath small subunit</fullName>
    </submittedName>
</protein>
<dbReference type="Pfam" id="PF05591">
    <property type="entry name" value="T6SS_VipA"/>
    <property type="match status" value="1"/>
</dbReference>
<keyword evidence="1" id="KW-0175">Coiled coil</keyword>
<name>A0A0J8Y2D0_9GAMM</name>
<dbReference type="OrthoDB" id="9789942at2"/>
<feature type="coiled-coil region" evidence="1">
    <location>
        <begin position="120"/>
        <end position="157"/>
    </location>
</feature>
<dbReference type="Proteomes" id="UP000240481">
    <property type="component" value="Unassembled WGS sequence"/>
</dbReference>
<dbReference type="PANTHER" id="PTHR35850">
    <property type="entry name" value="CYTOPLASMIC PROTEIN-RELATED"/>
    <property type="match status" value="1"/>
</dbReference>
<keyword evidence="3" id="KW-1185">Reference proteome</keyword>
<evidence type="ECO:0000313" key="2">
    <source>
        <dbReference type="EMBL" id="PSW25355.1"/>
    </source>
</evidence>
<gene>
    <name evidence="2" type="primary">tssB</name>
    <name evidence="2" type="ORF">C9I94_06790</name>
</gene>
<comment type="caution">
    <text evidence="2">The sequence shown here is derived from an EMBL/GenBank/DDBJ whole genome shotgun (WGS) entry which is preliminary data.</text>
</comment>
<accession>A0A0J8Y2D0</accession>
<dbReference type="NCBIfam" id="TIGR03358">
    <property type="entry name" value="VI_chp_5"/>
    <property type="match status" value="1"/>
</dbReference>